<dbReference type="Gene3D" id="3.30.559.10">
    <property type="entry name" value="Chloramphenicol acetyltransferase-like domain"/>
    <property type="match status" value="1"/>
</dbReference>
<dbReference type="InterPro" id="IPR051504">
    <property type="entry name" value="Plant_metabolite_acyltrans"/>
</dbReference>
<dbReference type="GO" id="GO:0016747">
    <property type="term" value="F:acyltransferase activity, transferring groups other than amino-acyl groups"/>
    <property type="evidence" value="ECO:0007669"/>
    <property type="project" value="UniProtKB-ARBA"/>
</dbReference>
<sequence length="142" mass="15651">MFGPAHLVFWDFPPVQRLFFYDHHSTDSLLDVPGFLRQELPIFKQSLAAKLHRFYPLAGNLARELPADGAAPPEVVCSDGDSVRLTVAVGGSDFQDLAGDHARDTARLRPLLPALPKHGLFAVQVTVFPRAGICAPRRGRRL</sequence>
<gene>
    <name evidence="3" type="ORF">QYE76_026038</name>
</gene>
<evidence type="ECO:0000256" key="2">
    <source>
        <dbReference type="ARBA" id="ARBA00023315"/>
    </source>
</evidence>
<dbReference type="AlphaFoldDB" id="A0AAD8RGV3"/>
<dbReference type="EMBL" id="JAUUTY010000006">
    <property type="protein sequence ID" value="KAK1620521.1"/>
    <property type="molecule type" value="Genomic_DNA"/>
</dbReference>
<dbReference type="PANTHER" id="PTHR31625">
    <property type="match status" value="1"/>
</dbReference>
<organism evidence="3 4">
    <name type="scientific">Lolium multiflorum</name>
    <name type="common">Italian ryegrass</name>
    <name type="synonym">Lolium perenne subsp. multiflorum</name>
    <dbReference type="NCBI Taxonomy" id="4521"/>
    <lineage>
        <taxon>Eukaryota</taxon>
        <taxon>Viridiplantae</taxon>
        <taxon>Streptophyta</taxon>
        <taxon>Embryophyta</taxon>
        <taxon>Tracheophyta</taxon>
        <taxon>Spermatophyta</taxon>
        <taxon>Magnoliopsida</taxon>
        <taxon>Liliopsida</taxon>
        <taxon>Poales</taxon>
        <taxon>Poaceae</taxon>
        <taxon>BOP clade</taxon>
        <taxon>Pooideae</taxon>
        <taxon>Poodae</taxon>
        <taxon>Poeae</taxon>
        <taxon>Poeae Chloroplast Group 2 (Poeae type)</taxon>
        <taxon>Loliodinae</taxon>
        <taxon>Loliinae</taxon>
        <taxon>Lolium</taxon>
    </lineage>
</organism>
<dbReference type="Pfam" id="PF02458">
    <property type="entry name" value="Transferase"/>
    <property type="match status" value="1"/>
</dbReference>
<accession>A0AAD8RGV3</accession>
<dbReference type="InterPro" id="IPR023213">
    <property type="entry name" value="CAT-like_dom_sf"/>
</dbReference>
<evidence type="ECO:0000313" key="3">
    <source>
        <dbReference type="EMBL" id="KAK1620521.1"/>
    </source>
</evidence>
<reference evidence="3" key="1">
    <citation type="submission" date="2023-07" db="EMBL/GenBank/DDBJ databases">
        <title>A chromosome-level genome assembly of Lolium multiflorum.</title>
        <authorList>
            <person name="Chen Y."/>
            <person name="Copetti D."/>
            <person name="Kolliker R."/>
            <person name="Studer B."/>
        </authorList>
    </citation>
    <scope>NUCLEOTIDE SEQUENCE</scope>
    <source>
        <strain evidence="3">02402/16</strain>
        <tissue evidence="3">Leaf</tissue>
    </source>
</reference>
<evidence type="ECO:0000256" key="1">
    <source>
        <dbReference type="ARBA" id="ARBA00022679"/>
    </source>
</evidence>
<keyword evidence="1" id="KW-0808">Transferase</keyword>
<name>A0AAD8RGV3_LOLMU</name>
<keyword evidence="4" id="KW-1185">Reference proteome</keyword>
<protein>
    <submittedName>
        <fullName evidence="3">Uncharacterized protein</fullName>
    </submittedName>
</protein>
<proteinExistence type="predicted"/>
<dbReference type="Proteomes" id="UP001231189">
    <property type="component" value="Unassembled WGS sequence"/>
</dbReference>
<comment type="caution">
    <text evidence="3">The sequence shown here is derived from an EMBL/GenBank/DDBJ whole genome shotgun (WGS) entry which is preliminary data.</text>
</comment>
<keyword evidence="2" id="KW-0012">Acyltransferase</keyword>
<evidence type="ECO:0000313" key="4">
    <source>
        <dbReference type="Proteomes" id="UP001231189"/>
    </source>
</evidence>